<dbReference type="EMBL" id="LAZR01066987">
    <property type="protein sequence ID" value="KKK52504.1"/>
    <property type="molecule type" value="Genomic_DNA"/>
</dbReference>
<proteinExistence type="predicted"/>
<reference evidence="1" key="1">
    <citation type="journal article" date="2015" name="Nature">
        <title>Complex archaea that bridge the gap between prokaryotes and eukaryotes.</title>
        <authorList>
            <person name="Spang A."/>
            <person name="Saw J.H."/>
            <person name="Jorgensen S.L."/>
            <person name="Zaremba-Niedzwiedzka K."/>
            <person name="Martijn J."/>
            <person name="Lind A.E."/>
            <person name="van Eijk R."/>
            <person name="Schleper C."/>
            <person name="Guy L."/>
            <person name="Ettema T.J."/>
        </authorList>
    </citation>
    <scope>NUCLEOTIDE SEQUENCE</scope>
</reference>
<sequence length="76" mass="8860">MFNLKLKKDIYFDDGAPYTRARAFENFSGWVLHVSDGKGYQLWLAEQTLDKILELVILPEYQIIQDDLGISHLFPN</sequence>
<evidence type="ECO:0000313" key="1">
    <source>
        <dbReference type="EMBL" id="KKK52504.1"/>
    </source>
</evidence>
<name>A0A0F8YED8_9ZZZZ</name>
<organism evidence="1">
    <name type="scientific">marine sediment metagenome</name>
    <dbReference type="NCBI Taxonomy" id="412755"/>
    <lineage>
        <taxon>unclassified sequences</taxon>
        <taxon>metagenomes</taxon>
        <taxon>ecological metagenomes</taxon>
    </lineage>
</organism>
<protein>
    <submittedName>
        <fullName evidence="1">Uncharacterized protein</fullName>
    </submittedName>
</protein>
<gene>
    <name evidence="1" type="ORF">LCGC14_3104280</name>
</gene>
<accession>A0A0F8YED8</accession>
<comment type="caution">
    <text evidence="1">The sequence shown here is derived from an EMBL/GenBank/DDBJ whole genome shotgun (WGS) entry which is preliminary data.</text>
</comment>
<dbReference type="AlphaFoldDB" id="A0A0F8YED8"/>